<dbReference type="SUPFAM" id="SSF53300">
    <property type="entry name" value="vWA-like"/>
    <property type="match status" value="1"/>
</dbReference>
<proteinExistence type="predicted"/>
<dbReference type="InterPro" id="IPR008912">
    <property type="entry name" value="Uncharacterised_CoxE"/>
</dbReference>
<evidence type="ECO:0000313" key="3">
    <source>
        <dbReference type="Proteomes" id="UP000019678"/>
    </source>
</evidence>
<feature type="compositionally biased region" description="Acidic residues" evidence="1">
    <location>
        <begin position="83"/>
        <end position="104"/>
    </location>
</feature>
<sequence length="504" mass="55201">MSDDASDPLVQKARQALYWRLLGGIFNQGEVAPNLEGIAEGLADQASLPRVLLDSETSIESIVQRFPELRPDFERPLPGFEPPAEDTSTDDDADDADDADDDADSGTSAAAPPPPARRVATTGSVGGGAPSPAPAVPEVVRRTLVTSKLLLNAFGPTTQAPKVSATQYNQWTKDVGWLERSLGLAPGALRGQARGGGGAGTGEATRPPIGDDELRAGLQSIEADMIHRMDLREVLQDRALAEKLTPSMALVEQLLWDKDNLSKEALANAKRLIKKFVDELAKVLKLQVRKAITKTKDDSVPPRRIFRNLDLKRTVWKNLTNWDPERRKLYVDRLYYNSTSKKSLPTRLIVLVDQSGSMTAAMVQTTILASIFAGLPNVIVHLFAYDTRVIDLTPWVDDPVETLLRTKLGGGTDMRVALDAAEPFIDSPAHTAIVVISDYYDSSDFFSVLKRWKESGCRLIPVGSLQTGGYFSVDADYRERFKELGTPILNGSPKKLIEQIKKML</sequence>
<keyword evidence="3" id="KW-1185">Reference proteome</keyword>
<dbReference type="Pfam" id="PF05762">
    <property type="entry name" value="VWA_CoxE"/>
    <property type="match status" value="1"/>
</dbReference>
<accession>A0A017THK2</accession>
<reference evidence="2 3" key="1">
    <citation type="submission" date="2013-05" db="EMBL/GenBank/DDBJ databases">
        <title>Genome assembly of Chondromyces apiculatus DSM 436.</title>
        <authorList>
            <person name="Sharma G."/>
            <person name="Khatri I."/>
            <person name="Kaur C."/>
            <person name="Mayilraj S."/>
            <person name="Subramanian S."/>
        </authorList>
    </citation>
    <scope>NUCLEOTIDE SEQUENCE [LARGE SCALE GENOMIC DNA]</scope>
    <source>
        <strain evidence="2 3">DSM 436</strain>
    </source>
</reference>
<protein>
    <submittedName>
        <fullName evidence="2">Mg-chelatase subunit ChlD</fullName>
    </submittedName>
</protein>
<dbReference type="Proteomes" id="UP000019678">
    <property type="component" value="Unassembled WGS sequence"/>
</dbReference>
<dbReference type="AlphaFoldDB" id="A0A017THK2"/>
<name>A0A017THK2_9BACT</name>
<dbReference type="eggNOG" id="COG2425">
    <property type="taxonomic scope" value="Bacteria"/>
</dbReference>
<evidence type="ECO:0000313" key="2">
    <source>
        <dbReference type="EMBL" id="EYF08763.1"/>
    </source>
</evidence>
<dbReference type="OrthoDB" id="9789979at2"/>
<dbReference type="EMBL" id="ASRX01000002">
    <property type="protein sequence ID" value="EYF08763.1"/>
    <property type="molecule type" value="Genomic_DNA"/>
</dbReference>
<dbReference type="Gene3D" id="3.40.50.410">
    <property type="entry name" value="von Willebrand factor, type A domain"/>
    <property type="match status" value="1"/>
</dbReference>
<organism evidence="2 3">
    <name type="scientific">Chondromyces apiculatus DSM 436</name>
    <dbReference type="NCBI Taxonomy" id="1192034"/>
    <lineage>
        <taxon>Bacteria</taxon>
        <taxon>Pseudomonadati</taxon>
        <taxon>Myxococcota</taxon>
        <taxon>Polyangia</taxon>
        <taxon>Polyangiales</taxon>
        <taxon>Polyangiaceae</taxon>
        <taxon>Chondromyces</taxon>
    </lineage>
</organism>
<gene>
    <name evidence="2" type="ORF">CAP_2624</name>
</gene>
<comment type="caution">
    <text evidence="2">The sequence shown here is derived from an EMBL/GenBank/DDBJ whole genome shotgun (WGS) entry which is preliminary data.</text>
</comment>
<dbReference type="STRING" id="1192034.CAP_2624"/>
<feature type="region of interest" description="Disordered" evidence="1">
    <location>
        <begin position="188"/>
        <end position="211"/>
    </location>
</feature>
<dbReference type="InterPro" id="IPR036465">
    <property type="entry name" value="vWFA_dom_sf"/>
</dbReference>
<feature type="region of interest" description="Disordered" evidence="1">
    <location>
        <begin position="65"/>
        <end position="135"/>
    </location>
</feature>
<dbReference type="RefSeq" id="WP_044234973.1">
    <property type="nucleotide sequence ID" value="NZ_ASRX01000002.1"/>
</dbReference>
<evidence type="ECO:0000256" key="1">
    <source>
        <dbReference type="SAM" id="MobiDB-lite"/>
    </source>
</evidence>